<dbReference type="SUPFAM" id="SSF50978">
    <property type="entry name" value="WD40 repeat-like"/>
    <property type="match status" value="1"/>
</dbReference>
<dbReference type="PRINTS" id="PR00468">
    <property type="entry name" value="PLTLPOXGNASE"/>
</dbReference>
<evidence type="ECO:0000313" key="19">
    <source>
        <dbReference type="EMBL" id="KAL2487907.1"/>
    </source>
</evidence>
<evidence type="ECO:0000256" key="9">
    <source>
        <dbReference type="ARBA" id="ARBA00023002"/>
    </source>
</evidence>
<comment type="caution">
    <text evidence="19">The sequence shown here is derived from an EMBL/GenBank/DDBJ whole genome shotgun (WGS) entry which is preliminary data.</text>
</comment>
<sequence>MKTMRRSLDSACVILPPKVFQLLEKPLHEFRGHGGVVLALTCSKNGHLLSSSVDKTAHLWKLGHDQCQGLYSHNNYVTCIKFNPVDDNYFISGSIDGKIRIWKVEGCRVSDWTDIREIVISVCCRPDGKLWKKPERLRTVGVQNEQFNVYLVVMIVFVNVVRSTGGNACFAVTPKFESVRKLENVRVGRASRTIKAVQTSTEKSTTITTTTSVAVEITVLKTLGGVLHQVGLVKEGLHVELVAAVLDPYTGLEKPTVKGFAHKKDKYIGDNKISYESNLKIPNDFGKVGAIIVENEHHKEMFVENIVIIQKRLLGGPINVTCNSWIHSKFDNKEPRIFFVDKSYLPSQTPSGLISYREKELKILQGDGTGERKTFERIYDYDVYNDLGDPDKSDDLWRPVLGGKERPYPRRCRTGRARSKIDPLSESRTTSIYVPRDEAFSEVKHKSFWSLLSSLLPRIGSSSDNDVGFPNFTAIDNLYSEGVQLPAATNKSTINLGDILPRLVKAYDLLQFEKPELIKRDTFSWLKDEEFARQTLAGLNPCRIQLVTEWPLKSKLDPKVYGPAESAITKELIEQEIGGFTTLENVRFDQLVLSMIVFPRNLHLHLFTAPLQVLEQNKLFILDYHDLFLPYVTKVREIKGTTLYGSRTLFYLMPSGTLKPLAIELTRPPIDGKPQWKEVFRPSWEASDLWLWRLAKAHVLAHDSGYHQLVSHWLRTHCCVEPYIIATNRHLSAMHPIHRLLHPHLRYTMEINALSRELLINADGTIEKSFFPHKYSIEISSVVYDQLWQFDLQALPADLISRGMAVEDPTAPHGLKLTIEDYPYANDGLLIWDAIKKWVTDYVTYYYPKANIVQSDNELQAWWTEIQTVGHADKRHGSWWPVLKTPDDLIGIITNMIWVASGHHAAVNFGQYDFAGFFPNRPTIARTNMPTEDPNDTEKEEFLKRPEEFLLKCFPSQVQAKQVMAILDVLSTHSPDEEYLGAKIEPYWKEDKYITDVFEQFSGKLKEIEGIIDARNADHSLKNRVGAGVVPYQLLKPFSEEGVTGMGVPNSISI</sequence>
<keyword evidence="10 15" id="KW-0408">Iron</keyword>
<dbReference type="PROSITE" id="PS00711">
    <property type="entry name" value="LIPOXYGENASE_1"/>
    <property type="match status" value="1"/>
</dbReference>
<dbReference type="PRINTS" id="PR00087">
    <property type="entry name" value="LIPOXYGENASE"/>
</dbReference>
<dbReference type="InterPro" id="IPR015943">
    <property type="entry name" value="WD40/YVTN_repeat-like_dom_sf"/>
</dbReference>
<evidence type="ECO:0000256" key="5">
    <source>
        <dbReference type="ARBA" id="ARBA00022723"/>
    </source>
</evidence>
<dbReference type="InterPro" id="IPR020834">
    <property type="entry name" value="LipOase_CS"/>
</dbReference>
<dbReference type="EMBL" id="JBFOLJ010000012">
    <property type="protein sequence ID" value="KAL2487907.1"/>
    <property type="molecule type" value="Genomic_DNA"/>
</dbReference>
<evidence type="ECO:0000256" key="4">
    <source>
        <dbReference type="ARBA" id="ARBA00022516"/>
    </source>
</evidence>
<dbReference type="PROSITE" id="PS51393">
    <property type="entry name" value="LIPOXYGENASE_3"/>
    <property type="match status" value="1"/>
</dbReference>
<dbReference type="Gene3D" id="2.60.60.20">
    <property type="entry name" value="PLAT/LH2 domain"/>
    <property type="match status" value="1"/>
</dbReference>
<dbReference type="Gene3D" id="1.20.245.10">
    <property type="entry name" value="Lipoxygenase-1, Domain 5"/>
    <property type="match status" value="1"/>
</dbReference>
<evidence type="ECO:0000256" key="1">
    <source>
        <dbReference type="ARBA" id="ARBA00001962"/>
    </source>
</evidence>
<dbReference type="PROSITE" id="PS50082">
    <property type="entry name" value="WD_REPEATS_2"/>
    <property type="match status" value="1"/>
</dbReference>
<comment type="caution">
    <text evidence="13">Lacks conserved residue(s) required for the propagation of feature annotation.</text>
</comment>
<keyword evidence="6 16" id="KW-0925">Oxylipin biosynthesis</keyword>
<comment type="function">
    <text evidence="16">Plant lipoxygenase may be involved in a number of diverse aspects of plant physiology including growth and development, pest resistance, and senescence or responses to wounding.</text>
</comment>
<evidence type="ECO:0000259" key="18">
    <source>
        <dbReference type="PROSITE" id="PS51393"/>
    </source>
</evidence>
<evidence type="ECO:0000256" key="11">
    <source>
        <dbReference type="ARBA" id="ARBA00023098"/>
    </source>
</evidence>
<keyword evidence="7" id="KW-0276">Fatty acid metabolism</keyword>
<dbReference type="GO" id="GO:0051213">
    <property type="term" value="F:dioxygenase activity"/>
    <property type="evidence" value="ECO:0007669"/>
    <property type="project" value="UniProtKB-KW"/>
</dbReference>
<dbReference type="InterPro" id="IPR036392">
    <property type="entry name" value="PLAT/LH2_dom_sf"/>
</dbReference>
<evidence type="ECO:0000256" key="3">
    <source>
        <dbReference type="ARBA" id="ARBA00011245"/>
    </source>
</evidence>
<keyword evidence="8 15" id="KW-0223">Dioxygenase</keyword>
<dbReference type="SUPFAM" id="SSF49723">
    <property type="entry name" value="Lipase/lipooxygenase domain (PLAT/LH2 domain)"/>
    <property type="match status" value="1"/>
</dbReference>
<dbReference type="Pfam" id="PF00305">
    <property type="entry name" value="Lipoxygenase"/>
    <property type="match status" value="2"/>
</dbReference>
<name>A0ABD1RHK9_9LAMI</name>
<evidence type="ECO:0000256" key="2">
    <source>
        <dbReference type="ARBA" id="ARBA00009419"/>
    </source>
</evidence>
<gene>
    <name evidence="19" type="ORF">Fot_41199</name>
</gene>
<feature type="domain" description="Lipoxygenase" evidence="18">
    <location>
        <begin position="343"/>
        <end position="1054"/>
    </location>
</feature>
<dbReference type="Gene3D" id="3.10.450.60">
    <property type="match status" value="1"/>
</dbReference>
<keyword evidence="5 15" id="KW-0479">Metal-binding</keyword>
<dbReference type="InterPro" id="IPR036226">
    <property type="entry name" value="LipOase_C_sf"/>
</dbReference>
<evidence type="ECO:0000259" key="17">
    <source>
        <dbReference type="PROSITE" id="PS50095"/>
    </source>
</evidence>
<comment type="similarity">
    <text evidence="2 15">Belongs to the lipoxygenase family.</text>
</comment>
<protein>
    <recommendedName>
        <fullName evidence="16">Lipoxygenase</fullName>
        <ecNumber evidence="16">1.13.11.-</ecNumber>
    </recommendedName>
</protein>
<evidence type="ECO:0000256" key="13">
    <source>
        <dbReference type="PROSITE-ProRule" id="PRU00152"/>
    </source>
</evidence>
<organism evidence="19 20">
    <name type="scientific">Forsythia ovata</name>
    <dbReference type="NCBI Taxonomy" id="205694"/>
    <lineage>
        <taxon>Eukaryota</taxon>
        <taxon>Viridiplantae</taxon>
        <taxon>Streptophyta</taxon>
        <taxon>Embryophyta</taxon>
        <taxon>Tracheophyta</taxon>
        <taxon>Spermatophyta</taxon>
        <taxon>Magnoliopsida</taxon>
        <taxon>eudicotyledons</taxon>
        <taxon>Gunneridae</taxon>
        <taxon>Pentapetalae</taxon>
        <taxon>asterids</taxon>
        <taxon>lamiids</taxon>
        <taxon>Lamiales</taxon>
        <taxon>Oleaceae</taxon>
        <taxon>Forsythieae</taxon>
        <taxon>Forsythia</taxon>
    </lineage>
</organism>
<dbReference type="PROSITE" id="PS50294">
    <property type="entry name" value="WD_REPEATS_REGION"/>
    <property type="match status" value="1"/>
</dbReference>
<dbReference type="PROSITE" id="PS50095">
    <property type="entry name" value="PLAT"/>
    <property type="match status" value="1"/>
</dbReference>
<feature type="domain" description="PLAT" evidence="17">
    <location>
        <begin position="215"/>
        <end position="340"/>
    </location>
</feature>
<reference evidence="20" key="1">
    <citation type="submission" date="2024-07" db="EMBL/GenBank/DDBJ databases">
        <title>Two chromosome-level genome assemblies of Korean endemic species Abeliophyllum distichum and Forsythia ovata (Oleaceae).</title>
        <authorList>
            <person name="Jang H."/>
        </authorList>
    </citation>
    <scope>NUCLEOTIDE SEQUENCE [LARGE SCALE GENOMIC DNA]</scope>
</reference>
<dbReference type="AlphaFoldDB" id="A0ABD1RHK9"/>
<keyword evidence="11" id="KW-0443">Lipid metabolism</keyword>
<comment type="pathway">
    <text evidence="16">Lipid metabolism; oxylipin biosynthesis.</text>
</comment>
<dbReference type="InterPro" id="IPR000907">
    <property type="entry name" value="LipOase"/>
</dbReference>
<dbReference type="EC" id="1.13.11.-" evidence="16"/>
<dbReference type="GO" id="GO:0031408">
    <property type="term" value="P:oxylipin biosynthetic process"/>
    <property type="evidence" value="ECO:0007669"/>
    <property type="project" value="UniProtKB-UniRule"/>
</dbReference>
<evidence type="ECO:0000256" key="6">
    <source>
        <dbReference type="ARBA" id="ARBA00022767"/>
    </source>
</evidence>
<keyword evidence="9 15" id="KW-0560">Oxidoreductase</keyword>
<evidence type="ECO:0000256" key="15">
    <source>
        <dbReference type="RuleBase" id="RU003974"/>
    </source>
</evidence>
<keyword evidence="20" id="KW-1185">Reference proteome</keyword>
<keyword evidence="4 16" id="KW-0444">Lipid biosynthesis</keyword>
<dbReference type="FunFam" id="1.20.245.10:FF:000002">
    <property type="entry name" value="Lipoxygenase"/>
    <property type="match status" value="1"/>
</dbReference>
<dbReference type="Proteomes" id="UP001604277">
    <property type="component" value="Unassembled WGS sequence"/>
</dbReference>
<dbReference type="SMART" id="SM00320">
    <property type="entry name" value="WD40"/>
    <property type="match status" value="2"/>
</dbReference>
<accession>A0ABD1RHK9</accession>
<dbReference type="InterPro" id="IPR036322">
    <property type="entry name" value="WD40_repeat_dom_sf"/>
</dbReference>
<evidence type="ECO:0000256" key="14">
    <source>
        <dbReference type="PROSITE-ProRule" id="PRU00221"/>
    </source>
</evidence>
<dbReference type="InterPro" id="IPR001246">
    <property type="entry name" value="LipOase_plant"/>
</dbReference>
<dbReference type="GO" id="GO:0006633">
    <property type="term" value="P:fatty acid biosynthetic process"/>
    <property type="evidence" value="ECO:0007669"/>
    <property type="project" value="UniProtKB-KW"/>
</dbReference>
<evidence type="ECO:0000256" key="10">
    <source>
        <dbReference type="ARBA" id="ARBA00023004"/>
    </source>
</evidence>
<evidence type="ECO:0000256" key="12">
    <source>
        <dbReference type="ARBA" id="ARBA00023160"/>
    </source>
</evidence>
<evidence type="ECO:0000256" key="8">
    <source>
        <dbReference type="ARBA" id="ARBA00022964"/>
    </source>
</evidence>
<dbReference type="PANTHER" id="PTHR11771">
    <property type="entry name" value="LIPOXYGENASE"/>
    <property type="match status" value="1"/>
</dbReference>
<feature type="repeat" description="WD" evidence="14">
    <location>
        <begin position="70"/>
        <end position="105"/>
    </location>
</feature>
<dbReference type="InterPro" id="IPR001680">
    <property type="entry name" value="WD40_rpt"/>
</dbReference>
<dbReference type="SUPFAM" id="SSF48484">
    <property type="entry name" value="Lipoxigenase"/>
    <property type="match status" value="1"/>
</dbReference>
<evidence type="ECO:0000256" key="7">
    <source>
        <dbReference type="ARBA" id="ARBA00022832"/>
    </source>
</evidence>
<proteinExistence type="inferred from homology"/>
<dbReference type="InterPro" id="IPR020833">
    <property type="entry name" value="LipOase_Fe_BS"/>
</dbReference>
<dbReference type="InterPro" id="IPR001024">
    <property type="entry name" value="PLAT/LH2_dom"/>
</dbReference>
<evidence type="ECO:0000313" key="20">
    <source>
        <dbReference type="Proteomes" id="UP001604277"/>
    </source>
</evidence>
<keyword evidence="14" id="KW-0853">WD repeat</keyword>
<dbReference type="Gene3D" id="4.10.372.10">
    <property type="entry name" value="Lipoxygenase-1, Domain 3"/>
    <property type="match status" value="1"/>
</dbReference>
<evidence type="ECO:0000256" key="16">
    <source>
        <dbReference type="RuleBase" id="RU003975"/>
    </source>
</evidence>
<comment type="subunit">
    <text evidence="3">Monomer.</text>
</comment>
<dbReference type="GO" id="GO:0046872">
    <property type="term" value="F:metal ion binding"/>
    <property type="evidence" value="ECO:0007669"/>
    <property type="project" value="UniProtKB-UniRule"/>
</dbReference>
<dbReference type="SMART" id="SM00308">
    <property type="entry name" value="LH2"/>
    <property type="match status" value="1"/>
</dbReference>
<dbReference type="Pfam" id="PF01477">
    <property type="entry name" value="PLAT"/>
    <property type="match status" value="1"/>
</dbReference>
<comment type="cofactor">
    <cofactor evidence="1 15">
        <name>Fe cation</name>
        <dbReference type="ChEBI" id="CHEBI:24875"/>
    </cofactor>
</comment>
<dbReference type="InterPro" id="IPR027433">
    <property type="entry name" value="Lipoxygenase_dom_3"/>
</dbReference>
<keyword evidence="12 16" id="KW-0275">Fatty acid biosynthesis</keyword>
<dbReference type="Gene3D" id="2.130.10.10">
    <property type="entry name" value="YVTN repeat-like/Quinoprotein amine dehydrogenase"/>
    <property type="match status" value="1"/>
</dbReference>
<dbReference type="Gene3D" id="4.10.375.10">
    <property type="entry name" value="Lipoxygenase-1, Domain 2"/>
    <property type="match status" value="1"/>
</dbReference>
<dbReference type="PROSITE" id="PS00081">
    <property type="entry name" value="LIPOXYGENASE_2"/>
    <property type="match status" value="1"/>
</dbReference>
<dbReference type="Pfam" id="PF00400">
    <property type="entry name" value="WD40"/>
    <property type="match status" value="2"/>
</dbReference>
<dbReference type="InterPro" id="IPR013819">
    <property type="entry name" value="LipOase_C"/>
</dbReference>